<dbReference type="InterPro" id="IPR001296">
    <property type="entry name" value="Glyco_trans_1"/>
</dbReference>
<protein>
    <recommendedName>
        <fullName evidence="6">Glycosyl transferase family 1 domain-containing protein</fullName>
    </recommendedName>
</protein>
<evidence type="ECO:0008006" key="6">
    <source>
        <dbReference type="Google" id="ProtNLM"/>
    </source>
</evidence>
<dbReference type="GO" id="GO:0009103">
    <property type="term" value="P:lipopolysaccharide biosynthetic process"/>
    <property type="evidence" value="ECO:0007669"/>
    <property type="project" value="TreeGrafter"/>
</dbReference>
<accession>A0A2M6ITT4</accession>
<dbReference type="CDD" id="cd03809">
    <property type="entry name" value="GT4_MtfB-like"/>
    <property type="match status" value="1"/>
</dbReference>
<dbReference type="Gene3D" id="3.40.50.2000">
    <property type="entry name" value="Glycogen Phosphorylase B"/>
    <property type="match status" value="2"/>
</dbReference>
<evidence type="ECO:0000313" key="4">
    <source>
        <dbReference type="EMBL" id="PIQ73326.1"/>
    </source>
</evidence>
<sequence length="357" mass="41769">MKKIGIDARLYSQTGVGTYLRNLLHYLVKIDNPDIIFYIYLLPLDFDQIEFPSKHFIKRMVSARWHTIAEQTTFYGEIMRDDLGLMHFTYFSYPVLYKRPFIATVHDITPLLFKTGRASTLNFIFYEIKHQIFKYVLSAQIKNAKKIITPTQTVKDQLVEYYGKNIEPKIEPIYEGVNFELLNAKKNEKLRAKLTTPFFLYVGNFYPHKNVGRLVEAFKRSRQKSKLLLVGPDNMFAKKLKDQIKTSRIENIEFMHDAKIDDLVYLYKNAKALVNPSLSEGFGLPLIEAVHFGCPIIASNIPVFHELMGDGYVSFDPFNVNDIADKLRITNYERRITNGEFFFERMTEKVMKLYMLN</sequence>
<evidence type="ECO:0000259" key="2">
    <source>
        <dbReference type="Pfam" id="PF00534"/>
    </source>
</evidence>
<dbReference type="PANTHER" id="PTHR46401:SF2">
    <property type="entry name" value="GLYCOSYLTRANSFERASE WBBK-RELATED"/>
    <property type="match status" value="1"/>
</dbReference>
<dbReference type="SUPFAM" id="SSF53756">
    <property type="entry name" value="UDP-Glycosyltransferase/glycogen phosphorylase"/>
    <property type="match status" value="1"/>
</dbReference>
<dbReference type="Pfam" id="PF00534">
    <property type="entry name" value="Glycos_transf_1"/>
    <property type="match status" value="1"/>
</dbReference>
<dbReference type="AlphaFoldDB" id="A0A2M6ITT4"/>
<feature type="domain" description="Glycosyltransferase subfamily 4-like N-terminal" evidence="3">
    <location>
        <begin position="15"/>
        <end position="180"/>
    </location>
</feature>
<organism evidence="4 5">
    <name type="scientific">Candidatus Roizmanbacteria bacterium CG11_big_fil_rev_8_21_14_0_20_36_8</name>
    <dbReference type="NCBI Taxonomy" id="1974856"/>
    <lineage>
        <taxon>Bacteria</taxon>
        <taxon>Candidatus Roizmaniibacteriota</taxon>
    </lineage>
</organism>
<dbReference type="GO" id="GO:0016757">
    <property type="term" value="F:glycosyltransferase activity"/>
    <property type="evidence" value="ECO:0007669"/>
    <property type="project" value="InterPro"/>
</dbReference>
<keyword evidence="1" id="KW-0808">Transferase</keyword>
<proteinExistence type="predicted"/>
<reference evidence="4 5" key="1">
    <citation type="submission" date="2017-09" db="EMBL/GenBank/DDBJ databases">
        <title>Depth-based differentiation of microbial function through sediment-hosted aquifers and enrichment of novel symbionts in the deep terrestrial subsurface.</title>
        <authorList>
            <person name="Probst A.J."/>
            <person name="Ladd B."/>
            <person name="Jarett J.K."/>
            <person name="Geller-Mcgrath D.E."/>
            <person name="Sieber C.M."/>
            <person name="Emerson J.B."/>
            <person name="Anantharaman K."/>
            <person name="Thomas B.C."/>
            <person name="Malmstrom R."/>
            <person name="Stieglmeier M."/>
            <person name="Klingl A."/>
            <person name="Woyke T."/>
            <person name="Ryan C.M."/>
            <person name="Banfield J.F."/>
        </authorList>
    </citation>
    <scope>NUCLEOTIDE SEQUENCE [LARGE SCALE GENOMIC DNA]</scope>
    <source>
        <strain evidence="4">CG11_big_fil_rev_8_21_14_0_20_36_8</strain>
    </source>
</reference>
<evidence type="ECO:0000313" key="5">
    <source>
        <dbReference type="Proteomes" id="UP000231056"/>
    </source>
</evidence>
<gene>
    <name evidence="4" type="ORF">COV58_03170</name>
</gene>
<evidence type="ECO:0000256" key="1">
    <source>
        <dbReference type="ARBA" id="ARBA00022679"/>
    </source>
</evidence>
<dbReference type="Pfam" id="PF13439">
    <property type="entry name" value="Glyco_transf_4"/>
    <property type="match status" value="1"/>
</dbReference>
<comment type="caution">
    <text evidence="4">The sequence shown here is derived from an EMBL/GenBank/DDBJ whole genome shotgun (WGS) entry which is preliminary data.</text>
</comment>
<feature type="domain" description="Glycosyl transferase family 1" evidence="2">
    <location>
        <begin position="186"/>
        <end position="328"/>
    </location>
</feature>
<dbReference type="PANTHER" id="PTHR46401">
    <property type="entry name" value="GLYCOSYLTRANSFERASE WBBK-RELATED"/>
    <property type="match status" value="1"/>
</dbReference>
<dbReference type="InterPro" id="IPR028098">
    <property type="entry name" value="Glyco_trans_4-like_N"/>
</dbReference>
<evidence type="ECO:0000259" key="3">
    <source>
        <dbReference type="Pfam" id="PF13439"/>
    </source>
</evidence>
<dbReference type="Proteomes" id="UP000231056">
    <property type="component" value="Unassembled WGS sequence"/>
</dbReference>
<name>A0A2M6ITT4_9BACT</name>
<dbReference type="EMBL" id="PCVM01000072">
    <property type="protein sequence ID" value="PIQ73326.1"/>
    <property type="molecule type" value="Genomic_DNA"/>
</dbReference>